<organism evidence="2 3">
    <name type="scientific">Kribbella sancticallisti</name>
    <dbReference type="NCBI Taxonomy" id="460087"/>
    <lineage>
        <taxon>Bacteria</taxon>
        <taxon>Bacillati</taxon>
        <taxon>Actinomycetota</taxon>
        <taxon>Actinomycetes</taxon>
        <taxon>Propionibacteriales</taxon>
        <taxon>Kribbellaceae</taxon>
        <taxon>Kribbella</taxon>
    </lineage>
</organism>
<keyword evidence="3" id="KW-1185">Reference proteome</keyword>
<gene>
    <name evidence="2" type="ORF">GCM10009789_68110</name>
</gene>
<protein>
    <submittedName>
        <fullName evidence="2">Uncharacterized protein</fullName>
    </submittedName>
</protein>
<sequence length="143" mass="14892">MKEAIAQMIAELLASRTARRPCTPNGPPSVRSSTTAASNAPAQPTVAITETTRNKGSSHSVKALGPVMSPSLEGSLPAATKATAMAIAATETAAAPPATRRPGMRCRAARVAVTERSGPGHLGWTRAHYRVSQLRVSRHDTIS</sequence>
<accession>A0ABP4QAZ1</accession>
<evidence type="ECO:0000313" key="3">
    <source>
        <dbReference type="Proteomes" id="UP001500393"/>
    </source>
</evidence>
<evidence type="ECO:0000313" key="2">
    <source>
        <dbReference type="EMBL" id="GAA1604508.1"/>
    </source>
</evidence>
<feature type="region of interest" description="Disordered" evidence="1">
    <location>
        <begin position="16"/>
        <end position="75"/>
    </location>
</feature>
<proteinExistence type="predicted"/>
<feature type="compositionally biased region" description="Polar residues" evidence="1">
    <location>
        <begin position="30"/>
        <end position="60"/>
    </location>
</feature>
<dbReference type="EMBL" id="BAAAOS010000054">
    <property type="protein sequence ID" value="GAA1604508.1"/>
    <property type="molecule type" value="Genomic_DNA"/>
</dbReference>
<reference evidence="3" key="1">
    <citation type="journal article" date="2019" name="Int. J. Syst. Evol. Microbiol.">
        <title>The Global Catalogue of Microorganisms (GCM) 10K type strain sequencing project: providing services to taxonomists for standard genome sequencing and annotation.</title>
        <authorList>
            <consortium name="The Broad Institute Genomics Platform"/>
            <consortium name="The Broad Institute Genome Sequencing Center for Infectious Disease"/>
            <person name="Wu L."/>
            <person name="Ma J."/>
        </authorList>
    </citation>
    <scope>NUCLEOTIDE SEQUENCE [LARGE SCALE GENOMIC DNA]</scope>
    <source>
        <strain evidence="3">JCM 14969</strain>
    </source>
</reference>
<comment type="caution">
    <text evidence="2">The sequence shown here is derived from an EMBL/GenBank/DDBJ whole genome shotgun (WGS) entry which is preliminary data.</text>
</comment>
<name>A0ABP4QAZ1_9ACTN</name>
<evidence type="ECO:0000256" key="1">
    <source>
        <dbReference type="SAM" id="MobiDB-lite"/>
    </source>
</evidence>
<dbReference type="Proteomes" id="UP001500393">
    <property type="component" value="Unassembled WGS sequence"/>
</dbReference>